<dbReference type="OrthoDB" id="3365698at2759"/>
<dbReference type="AlphaFoldDB" id="A8NZ50"/>
<keyword evidence="3" id="KW-1185">Reference proteome</keyword>
<dbReference type="EMBL" id="AACS02000005">
    <property type="protein sequence ID" value="EAU84228.2"/>
    <property type="molecule type" value="Genomic_DNA"/>
</dbReference>
<sequence>MESQSPEERQIAHAIAQLEQQWSVMNSTMMEKILALRYRVNALLPICQLPDEILLEIFMEVQYAYRLQLRPFQWVPPIAHVCRRWRDIALSAPMLWTNITNRPLSWLEPALERSQTSPLSIYLSTSCNMLPESAEQRLEQVVGNKDRLKKFGITSTPEVVEKWIMRLPSSAPFLEKLALISTRPSSPRHLEQLFKEGAPRLKKLQMRGFSANWNRSLIGRLKTFELTCFQSQLLLQTVLDALRNMPQLEKLALELNSQGTIVPPSPYTKMELPGLKYMRLRGEPRMINAILMALAIPASTELNIHCVGDSFDDHYAEFSSAISSLWTNPHNFRSDPPYYQSLRLDLFDSRIGLWLWNERIQFSESMFVALESQPAAAAVLQLGKVPIGSYHHLFNLPLTNIRSFALLHTLPTHEELSLLIAHLPCLEEVYLSEYASEHFASALKLDPAFSIRRSRSRSEDRVVTYAPLLTDIHLGCNNFGQRPRGARRRRDQSMPFHQMASCLAARATHNAKTPTLTLDPTGWRLTVTQIKDLRRRVPGIRIIEWPQGATEGQTGLGASYIQPE</sequence>
<dbReference type="Pfam" id="PF12937">
    <property type="entry name" value="F-box-like"/>
    <property type="match status" value="1"/>
</dbReference>
<evidence type="ECO:0000313" key="2">
    <source>
        <dbReference type="EMBL" id="EAU84228.2"/>
    </source>
</evidence>
<dbReference type="Gene3D" id="1.20.1280.50">
    <property type="match status" value="1"/>
</dbReference>
<dbReference type="Proteomes" id="UP000001861">
    <property type="component" value="Unassembled WGS sequence"/>
</dbReference>
<dbReference type="VEuPathDB" id="FungiDB:CC1G_08158"/>
<dbReference type="InterPro" id="IPR032675">
    <property type="entry name" value="LRR_dom_sf"/>
</dbReference>
<evidence type="ECO:0000259" key="1">
    <source>
        <dbReference type="PROSITE" id="PS50181"/>
    </source>
</evidence>
<feature type="domain" description="F-box" evidence="1">
    <location>
        <begin position="43"/>
        <end position="99"/>
    </location>
</feature>
<protein>
    <recommendedName>
        <fullName evidence="1">F-box domain-containing protein</fullName>
    </recommendedName>
</protein>
<evidence type="ECO:0000313" key="3">
    <source>
        <dbReference type="Proteomes" id="UP000001861"/>
    </source>
</evidence>
<dbReference type="SUPFAM" id="SSF81383">
    <property type="entry name" value="F-box domain"/>
    <property type="match status" value="1"/>
</dbReference>
<dbReference type="OMA" id="QHLECRD"/>
<dbReference type="PROSITE" id="PS50181">
    <property type="entry name" value="FBOX"/>
    <property type="match status" value="1"/>
</dbReference>
<organism evidence="2 3">
    <name type="scientific">Coprinopsis cinerea (strain Okayama-7 / 130 / ATCC MYA-4618 / FGSC 9003)</name>
    <name type="common">Inky cap fungus</name>
    <name type="synonym">Hormographiella aspergillata</name>
    <dbReference type="NCBI Taxonomy" id="240176"/>
    <lineage>
        <taxon>Eukaryota</taxon>
        <taxon>Fungi</taxon>
        <taxon>Dikarya</taxon>
        <taxon>Basidiomycota</taxon>
        <taxon>Agaricomycotina</taxon>
        <taxon>Agaricomycetes</taxon>
        <taxon>Agaricomycetidae</taxon>
        <taxon>Agaricales</taxon>
        <taxon>Agaricineae</taxon>
        <taxon>Psathyrellaceae</taxon>
        <taxon>Coprinopsis</taxon>
    </lineage>
</organism>
<reference evidence="2 3" key="1">
    <citation type="journal article" date="2010" name="Proc. Natl. Acad. Sci. U.S.A.">
        <title>Insights into evolution of multicellular fungi from the assembled chromosomes of the mushroom Coprinopsis cinerea (Coprinus cinereus).</title>
        <authorList>
            <person name="Stajich J.E."/>
            <person name="Wilke S.K."/>
            <person name="Ahren D."/>
            <person name="Au C.H."/>
            <person name="Birren B.W."/>
            <person name="Borodovsky M."/>
            <person name="Burns C."/>
            <person name="Canback B."/>
            <person name="Casselton L.A."/>
            <person name="Cheng C.K."/>
            <person name="Deng J."/>
            <person name="Dietrich F.S."/>
            <person name="Fargo D.C."/>
            <person name="Farman M.L."/>
            <person name="Gathman A.C."/>
            <person name="Goldberg J."/>
            <person name="Guigo R."/>
            <person name="Hoegger P.J."/>
            <person name="Hooker J.B."/>
            <person name="Huggins A."/>
            <person name="James T.Y."/>
            <person name="Kamada T."/>
            <person name="Kilaru S."/>
            <person name="Kodira C."/>
            <person name="Kues U."/>
            <person name="Kupfer D."/>
            <person name="Kwan H.S."/>
            <person name="Lomsadze A."/>
            <person name="Li W."/>
            <person name="Lilly W.W."/>
            <person name="Ma L.J."/>
            <person name="Mackey A.J."/>
            <person name="Manning G."/>
            <person name="Martin F."/>
            <person name="Muraguchi H."/>
            <person name="Natvig D.O."/>
            <person name="Palmerini H."/>
            <person name="Ramesh M.A."/>
            <person name="Rehmeyer C.J."/>
            <person name="Roe B.A."/>
            <person name="Shenoy N."/>
            <person name="Stanke M."/>
            <person name="Ter-Hovhannisyan V."/>
            <person name="Tunlid A."/>
            <person name="Velagapudi R."/>
            <person name="Vision T.J."/>
            <person name="Zeng Q."/>
            <person name="Zolan M.E."/>
            <person name="Pukkila P.J."/>
        </authorList>
    </citation>
    <scope>NUCLEOTIDE SEQUENCE [LARGE SCALE GENOMIC DNA]</scope>
    <source>
        <strain evidence="3">Okayama-7 / 130 / ATCC MYA-4618 / FGSC 9003</strain>
    </source>
</reference>
<dbReference type="InterPro" id="IPR036047">
    <property type="entry name" value="F-box-like_dom_sf"/>
</dbReference>
<accession>A8NZ50</accession>
<dbReference type="KEGG" id="cci:CC1G_08158"/>
<dbReference type="InterPro" id="IPR001810">
    <property type="entry name" value="F-box_dom"/>
</dbReference>
<dbReference type="GeneID" id="6014164"/>
<name>A8NZ50_COPC7</name>
<dbReference type="eggNOG" id="ENOG502T25I">
    <property type="taxonomic scope" value="Eukaryota"/>
</dbReference>
<dbReference type="Gene3D" id="3.80.10.10">
    <property type="entry name" value="Ribonuclease Inhibitor"/>
    <property type="match status" value="1"/>
</dbReference>
<dbReference type="RefSeq" id="XP_001837604.2">
    <property type="nucleotide sequence ID" value="XM_001837552.2"/>
</dbReference>
<comment type="caution">
    <text evidence="2">The sequence shown here is derived from an EMBL/GenBank/DDBJ whole genome shotgun (WGS) entry which is preliminary data.</text>
</comment>
<dbReference type="SUPFAM" id="SSF52047">
    <property type="entry name" value="RNI-like"/>
    <property type="match status" value="1"/>
</dbReference>
<dbReference type="HOGENOM" id="CLU_436137_0_0_1"/>
<dbReference type="InParanoid" id="A8NZ50"/>
<gene>
    <name evidence="2" type="ORF">CC1G_08158</name>
</gene>
<proteinExistence type="predicted"/>